<evidence type="ECO:0000256" key="2">
    <source>
        <dbReference type="ARBA" id="ARBA00023125"/>
    </source>
</evidence>
<dbReference type="Proteomes" id="UP000199589">
    <property type="component" value="Unassembled WGS sequence"/>
</dbReference>
<name>A0A1I3WYP1_9LACT</name>
<dbReference type="GO" id="GO:0045892">
    <property type="term" value="P:negative regulation of DNA-templated transcription"/>
    <property type="evidence" value="ECO:0007669"/>
    <property type="project" value="TreeGrafter"/>
</dbReference>
<dbReference type="InterPro" id="IPR028978">
    <property type="entry name" value="Chorismate_lyase_/UTRA_dom_sf"/>
</dbReference>
<dbReference type="OrthoDB" id="9815017at2"/>
<evidence type="ECO:0000256" key="3">
    <source>
        <dbReference type="ARBA" id="ARBA00023163"/>
    </source>
</evidence>
<evidence type="ECO:0000259" key="4">
    <source>
        <dbReference type="PROSITE" id="PS50949"/>
    </source>
</evidence>
<gene>
    <name evidence="5" type="ORF">SAMN04488569_101110</name>
</gene>
<feature type="domain" description="HTH gntR-type" evidence="4">
    <location>
        <begin position="5"/>
        <end position="73"/>
    </location>
</feature>
<keyword evidence="3" id="KW-0804">Transcription</keyword>
<dbReference type="Pfam" id="PF07702">
    <property type="entry name" value="UTRA"/>
    <property type="match status" value="1"/>
</dbReference>
<reference evidence="6" key="1">
    <citation type="submission" date="2016-10" db="EMBL/GenBank/DDBJ databases">
        <authorList>
            <person name="Varghese N."/>
            <person name="Submissions S."/>
        </authorList>
    </citation>
    <scope>NUCLEOTIDE SEQUENCE [LARGE SCALE GENOMIC DNA]</scope>
    <source>
        <strain evidence="6">DSM 16108</strain>
    </source>
</reference>
<dbReference type="InterPro" id="IPR036388">
    <property type="entry name" value="WH-like_DNA-bd_sf"/>
</dbReference>
<dbReference type="FunFam" id="1.10.10.10:FF:000079">
    <property type="entry name" value="GntR family transcriptional regulator"/>
    <property type="match status" value="1"/>
</dbReference>
<dbReference type="Gene3D" id="1.10.10.10">
    <property type="entry name" value="Winged helix-like DNA-binding domain superfamily/Winged helix DNA-binding domain"/>
    <property type="match status" value="1"/>
</dbReference>
<dbReference type="InterPro" id="IPR036390">
    <property type="entry name" value="WH_DNA-bd_sf"/>
</dbReference>
<keyword evidence="6" id="KW-1185">Reference proteome</keyword>
<keyword evidence="1" id="KW-0805">Transcription regulation</keyword>
<dbReference type="SMART" id="SM00866">
    <property type="entry name" value="UTRA"/>
    <property type="match status" value="1"/>
</dbReference>
<accession>A0A1I3WYP1</accession>
<dbReference type="CDD" id="cd07377">
    <property type="entry name" value="WHTH_GntR"/>
    <property type="match status" value="1"/>
</dbReference>
<keyword evidence="2" id="KW-0238">DNA-binding</keyword>
<organism evidence="5 6">
    <name type="scientific">Marinilactibacillus piezotolerans</name>
    <dbReference type="NCBI Taxonomy" id="258723"/>
    <lineage>
        <taxon>Bacteria</taxon>
        <taxon>Bacillati</taxon>
        <taxon>Bacillota</taxon>
        <taxon>Bacilli</taxon>
        <taxon>Lactobacillales</taxon>
        <taxon>Carnobacteriaceae</taxon>
        <taxon>Marinilactibacillus</taxon>
    </lineage>
</organism>
<dbReference type="GO" id="GO:0003700">
    <property type="term" value="F:DNA-binding transcription factor activity"/>
    <property type="evidence" value="ECO:0007669"/>
    <property type="project" value="InterPro"/>
</dbReference>
<dbReference type="RefSeq" id="WP_072694214.1">
    <property type="nucleotide sequence ID" value="NZ_FOSJ01000011.1"/>
</dbReference>
<dbReference type="Pfam" id="PF00392">
    <property type="entry name" value="GntR"/>
    <property type="match status" value="1"/>
</dbReference>
<dbReference type="SMART" id="SM00345">
    <property type="entry name" value="HTH_GNTR"/>
    <property type="match status" value="1"/>
</dbReference>
<dbReference type="InterPro" id="IPR011663">
    <property type="entry name" value="UTRA"/>
</dbReference>
<proteinExistence type="predicted"/>
<dbReference type="PANTHER" id="PTHR44846">
    <property type="entry name" value="MANNOSYL-D-GLYCERATE TRANSPORT/METABOLISM SYSTEM REPRESSOR MNGR-RELATED"/>
    <property type="match status" value="1"/>
</dbReference>
<protein>
    <submittedName>
        <fullName evidence="5">Transcriptional regulator, GntR family</fullName>
    </submittedName>
</protein>
<dbReference type="SUPFAM" id="SSF64288">
    <property type="entry name" value="Chorismate lyase-like"/>
    <property type="match status" value="1"/>
</dbReference>
<evidence type="ECO:0000313" key="5">
    <source>
        <dbReference type="EMBL" id="SFK12464.1"/>
    </source>
</evidence>
<dbReference type="STRING" id="258723.GCA_900169305_02008"/>
<evidence type="ECO:0000313" key="6">
    <source>
        <dbReference type="Proteomes" id="UP000199589"/>
    </source>
</evidence>
<dbReference type="Gene3D" id="3.40.1410.10">
    <property type="entry name" value="Chorismate lyase-like"/>
    <property type="match status" value="1"/>
</dbReference>
<dbReference type="PANTHER" id="PTHR44846:SF1">
    <property type="entry name" value="MANNOSYL-D-GLYCERATE TRANSPORT_METABOLISM SYSTEM REPRESSOR MNGR-RELATED"/>
    <property type="match status" value="1"/>
</dbReference>
<dbReference type="SUPFAM" id="SSF46785">
    <property type="entry name" value="Winged helix' DNA-binding domain"/>
    <property type="match status" value="1"/>
</dbReference>
<evidence type="ECO:0000256" key="1">
    <source>
        <dbReference type="ARBA" id="ARBA00023015"/>
    </source>
</evidence>
<dbReference type="GO" id="GO:0003677">
    <property type="term" value="F:DNA binding"/>
    <property type="evidence" value="ECO:0007669"/>
    <property type="project" value="UniProtKB-KW"/>
</dbReference>
<sequence>MPKKMPVYIQMHNQMREWINTGEWKEGTKIPSERDLALQFDVSRMTARQAVNTLVDEGLLERRRGSGTFVALEKVREKMSGVPSFTETVERQGKTPTSQLVAFHTKPASISEAEKLMIEHNEEVLIMERIRSADGVPICYEVATIPYKYVKDLSKKQITQHLFKTLEVEKGMRVDHAEQTISATWASESIAEMLGIKRGSSVLRLRQVSYSQDGTPFEYVRSQYVGDRYEFFLEATKK</sequence>
<dbReference type="EMBL" id="FOSJ01000011">
    <property type="protein sequence ID" value="SFK12464.1"/>
    <property type="molecule type" value="Genomic_DNA"/>
</dbReference>
<dbReference type="PRINTS" id="PR00035">
    <property type="entry name" value="HTHGNTR"/>
</dbReference>
<dbReference type="PROSITE" id="PS50949">
    <property type="entry name" value="HTH_GNTR"/>
    <property type="match status" value="1"/>
</dbReference>
<dbReference type="AlphaFoldDB" id="A0A1I3WYP1"/>
<dbReference type="InterPro" id="IPR050679">
    <property type="entry name" value="Bact_HTH_transcr_reg"/>
</dbReference>
<dbReference type="InterPro" id="IPR000524">
    <property type="entry name" value="Tscrpt_reg_HTH_GntR"/>
</dbReference>